<proteinExistence type="inferred from homology"/>
<sequence>MRLVYNIMTAVFLLSVHQVPVTASVGSDIALTGVMSLGFWHLVDAGQKETDHARFLRRNHNIEGEKEDRGFADVVEQLMAKILVNKMVRTNSFSALEKVDDLGTLRKISDEAHHHMTSAFKAADQKKMSPRDLAIEMEKISGADNAIIVKAIKKYTMYLRGLGKEP</sequence>
<keyword evidence="4 5" id="KW-0732">Signal</keyword>
<evidence type="ECO:0000256" key="3">
    <source>
        <dbReference type="ARBA" id="ARBA00022525"/>
    </source>
</evidence>
<evidence type="ECO:0000313" key="6">
    <source>
        <dbReference type="EMBL" id="OWZ12078.1"/>
    </source>
</evidence>
<evidence type="ECO:0000256" key="2">
    <source>
        <dbReference type="ARBA" id="ARBA00010400"/>
    </source>
</evidence>
<protein>
    <recommendedName>
        <fullName evidence="5">RxLR effector protein</fullName>
    </recommendedName>
</protein>
<feature type="chain" id="PRO_5044994258" description="RxLR effector protein" evidence="5">
    <location>
        <begin position="24"/>
        <end position="166"/>
    </location>
</feature>
<comment type="function">
    <text evidence="5">Effector that suppresses plant defense responses during pathogen infection.</text>
</comment>
<dbReference type="Proteomes" id="UP000198211">
    <property type="component" value="Unassembled WGS sequence"/>
</dbReference>
<dbReference type="EMBL" id="NBNE01001949">
    <property type="protein sequence ID" value="OWZ12078.1"/>
    <property type="molecule type" value="Genomic_DNA"/>
</dbReference>
<dbReference type="InterPro" id="IPR031825">
    <property type="entry name" value="RXLR"/>
</dbReference>
<keyword evidence="7" id="KW-1185">Reference proteome</keyword>
<comment type="domain">
    <text evidence="5">The RxLR-dEER motif acts to carry the protein into the host cell cytoplasm through binding to cell surface phosphatidylinositol-3-phosphate.</text>
</comment>
<organism evidence="6 7">
    <name type="scientific">Phytophthora megakarya</name>
    <dbReference type="NCBI Taxonomy" id="4795"/>
    <lineage>
        <taxon>Eukaryota</taxon>
        <taxon>Sar</taxon>
        <taxon>Stramenopiles</taxon>
        <taxon>Oomycota</taxon>
        <taxon>Peronosporomycetes</taxon>
        <taxon>Peronosporales</taxon>
        <taxon>Peronosporaceae</taxon>
        <taxon>Phytophthora</taxon>
    </lineage>
</organism>
<gene>
    <name evidence="6" type="ORF">PHMEG_00014815</name>
</gene>
<feature type="signal peptide" evidence="5">
    <location>
        <begin position="1"/>
        <end position="23"/>
    </location>
</feature>
<evidence type="ECO:0000256" key="4">
    <source>
        <dbReference type="ARBA" id="ARBA00022729"/>
    </source>
</evidence>
<reference evidence="7" key="1">
    <citation type="submission" date="2017-03" db="EMBL/GenBank/DDBJ databases">
        <title>Phytopthora megakarya and P. palmivora, two closely related causual agents of cacao black pod achieved similar genome size and gene model numbers by different mechanisms.</title>
        <authorList>
            <person name="Ali S."/>
            <person name="Shao J."/>
            <person name="Larry D.J."/>
            <person name="Kronmiller B."/>
            <person name="Shen D."/>
            <person name="Strem M.D."/>
            <person name="Melnick R.L."/>
            <person name="Guiltinan M.J."/>
            <person name="Tyler B.M."/>
            <person name="Meinhardt L.W."/>
            <person name="Bailey B.A."/>
        </authorList>
    </citation>
    <scope>NUCLEOTIDE SEQUENCE [LARGE SCALE GENOMIC DNA]</scope>
    <source>
        <strain evidence="7">zdho120</strain>
    </source>
</reference>
<evidence type="ECO:0000313" key="7">
    <source>
        <dbReference type="Proteomes" id="UP000198211"/>
    </source>
</evidence>
<accession>A0A225W4F5</accession>
<evidence type="ECO:0000256" key="5">
    <source>
        <dbReference type="RuleBase" id="RU367124"/>
    </source>
</evidence>
<evidence type="ECO:0000256" key="1">
    <source>
        <dbReference type="ARBA" id="ARBA00004613"/>
    </source>
</evidence>
<comment type="subcellular location">
    <subcellularLocation>
        <location evidence="1 5">Secreted</location>
    </subcellularLocation>
</comment>
<keyword evidence="3 5" id="KW-0964">Secreted</keyword>
<comment type="similarity">
    <text evidence="2 5">Belongs to the RxLR effector family.</text>
</comment>
<dbReference type="AlphaFoldDB" id="A0A225W4F5"/>
<name>A0A225W4F5_9STRA</name>
<dbReference type="Pfam" id="PF16810">
    <property type="entry name" value="RXLR"/>
    <property type="match status" value="1"/>
</dbReference>
<comment type="caution">
    <text evidence="6">The sequence shown here is derived from an EMBL/GenBank/DDBJ whole genome shotgun (WGS) entry which is preliminary data.</text>
</comment>